<dbReference type="AlphaFoldDB" id="A0AAR5P056"/>
<evidence type="ECO:0000256" key="1">
    <source>
        <dbReference type="ARBA" id="ARBA00008372"/>
    </source>
</evidence>
<dbReference type="GO" id="GO:0000289">
    <property type="term" value="P:nuclear-transcribed mRNA poly(A) tail shortening"/>
    <property type="evidence" value="ECO:0007669"/>
    <property type="project" value="TreeGrafter"/>
</dbReference>
<evidence type="ECO:0000256" key="2">
    <source>
        <dbReference type="SAM" id="MobiDB-lite"/>
    </source>
</evidence>
<dbReference type="PANTHER" id="PTHR15092:SF44">
    <property type="entry name" value="POLY(A)-SPECIFIC RIBONUCLEASE PARN"/>
    <property type="match status" value="1"/>
</dbReference>
<dbReference type="GO" id="GO:0000175">
    <property type="term" value="F:3'-5'-RNA exonuclease activity"/>
    <property type="evidence" value="ECO:0007669"/>
    <property type="project" value="TreeGrafter"/>
</dbReference>
<dbReference type="SUPFAM" id="SSF53098">
    <property type="entry name" value="Ribonuclease H-like"/>
    <property type="match status" value="1"/>
</dbReference>
<organism evidence="3 4">
    <name type="scientific">Dendroctonus ponderosae</name>
    <name type="common">Mountain pine beetle</name>
    <dbReference type="NCBI Taxonomy" id="77166"/>
    <lineage>
        <taxon>Eukaryota</taxon>
        <taxon>Metazoa</taxon>
        <taxon>Ecdysozoa</taxon>
        <taxon>Arthropoda</taxon>
        <taxon>Hexapoda</taxon>
        <taxon>Insecta</taxon>
        <taxon>Pterygota</taxon>
        <taxon>Neoptera</taxon>
        <taxon>Endopterygota</taxon>
        <taxon>Coleoptera</taxon>
        <taxon>Polyphaga</taxon>
        <taxon>Cucujiformia</taxon>
        <taxon>Curculionidae</taxon>
        <taxon>Scolytinae</taxon>
        <taxon>Dendroctonus</taxon>
    </lineage>
</organism>
<dbReference type="Pfam" id="PF04857">
    <property type="entry name" value="CAF1"/>
    <property type="match status" value="1"/>
</dbReference>
<dbReference type="Proteomes" id="UP000019118">
    <property type="component" value="Unassembled WGS sequence"/>
</dbReference>
<protein>
    <submittedName>
        <fullName evidence="3">Uncharacterized protein</fullName>
    </submittedName>
</protein>
<feature type="compositionally biased region" description="Basic and acidic residues" evidence="2">
    <location>
        <begin position="553"/>
        <end position="563"/>
    </location>
</feature>
<dbReference type="GO" id="GO:0003723">
    <property type="term" value="F:RNA binding"/>
    <property type="evidence" value="ECO:0007669"/>
    <property type="project" value="TreeGrafter"/>
</dbReference>
<dbReference type="GO" id="GO:1990432">
    <property type="term" value="P:siRNA 3'-end processing"/>
    <property type="evidence" value="ECO:0007669"/>
    <property type="project" value="TreeGrafter"/>
</dbReference>
<evidence type="ECO:0000313" key="3">
    <source>
        <dbReference type="EnsemblMetazoa" id="XP_019754227.1"/>
    </source>
</evidence>
<dbReference type="InterPro" id="IPR012337">
    <property type="entry name" value="RNaseH-like_sf"/>
</dbReference>
<sequence length="563" mass="61537">MCEVSAQNFPALFPEIKGRLGAARFVALDLEFSALNPRPEHLPSIFDSPDVRYAKLRLGLEGVVPLQVGLTAFTFDSALNSYSAHSFSFHVQPAAFQGVNRCFLLQTSSLAFLKLHNFDFNKFAYGGVPFINRRQEQGLRELMGQDQLSELSASNAQEIAEIVSREGARVAAWLKRAQPGQELALADVPPDEEVRFFVQRALRARFAPLWTCVHNGELRVQCVTADEFAALDAAQPLEEALLEGLLGFARVLRLLAELRVPLVGHNLLQDLLLVVACFEQPLPESYSAFKRVVQALFPQVFDTRLISHKVRMAQPEAQRWNDRCLQTMFEFFQQGAARGGNAPSVVLAGAQDSPAQFHNAAWDSYCTGYAFIQLAHMNISGRYPKAKQFVSSELLAGLRPFENRINLIRCSVPCMNLAGADPDSTRPPHLVIEARKNSPLNVRQRLFVGAPAGDRAAEPLRLRGGAQAAPAPHGTDRLRQPRQRQTHPAGAAPPSPVPDWAVRGLEALPIGAAAAAGGVDGVRRPVAVAAAPCGQPPWSPASPRLSAPVTQDQEGRFGDAHDR</sequence>
<accession>A0AAR5P056</accession>
<reference evidence="3" key="2">
    <citation type="submission" date="2024-08" db="UniProtKB">
        <authorList>
            <consortium name="EnsemblMetazoa"/>
        </authorList>
    </citation>
    <scope>IDENTIFICATION</scope>
</reference>
<dbReference type="GO" id="GO:0005634">
    <property type="term" value="C:nucleus"/>
    <property type="evidence" value="ECO:0007669"/>
    <property type="project" value="TreeGrafter"/>
</dbReference>
<dbReference type="InterPro" id="IPR006941">
    <property type="entry name" value="RNase_CAF1"/>
</dbReference>
<reference evidence="4" key="1">
    <citation type="journal article" date="2013" name="Genome Biol.">
        <title>Draft genome of the mountain pine beetle, Dendroctonus ponderosae Hopkins, a major forest pest.</title>
        <authorList>
            <person name="Keeling C.I."/>
            <person name="Yuen M.M."/>
            <person name="Liao N.Y."/>
            <person name="Docking T.R."/>
            <person name="Chan S.K."/>
            <person name="Taylor G.A."/>
            <person name="Palmquist D.L."/>
            <person name="Jackman S.D."/>
            <person name="Nguyen A."/>
            <person name="Li M."/>
            <person name="Henderson H."/>
            <person name="Janes J.K."/>
            <person name="Zhao Y."/>
            <person name="Pandoh P."/>
            <person name="Moore R."/>
            <person name="Sperling F.A."/>
            <person name="Huber D.P."/>
            <person name="Birol I."/>
            <person name="Jones S.J."/>
            <person name="Bohlmann J."/>
        </authorList>
    </citation>
    <scope>NUCLEOTIDE SEQUENCE</scope>
</reference>
<comment type="similarity">
    <text evidence="1">Belongs to the CAF1 family.</text>
</comment>
<dbReference type="Gene3D" id="3.30.420.10">
    <property type="entry name" value="Ribonuclease H-like superfamily/Ribonuclease H"/>
    <property type="match status" value="2"/>
</dbReference>
<dbReference type="EnsemblMetazoa" id="XM_019898668.1">
    <property type="protein sequence ID" value="XP_019754227.1"/>
    <property type="gene ID" value="LOC109533368"/>
</dbReference>
<feature type="region of interest" description="Disordered" evidence="2">
    <location>
        <begin position="531"/>
        <end position="563"/>
    </location>
</feature>
<keyword evidence="4" id="KW-1185">Reference proteome</keyword>
<dbReference type="GO" id="GO:1990431">
    <property type="term" value="P:priRNA 3'-end processing"/>
    <property type="evidence" value="ECO:0007669"/>
    <property type="project" value="TreeGrafter"/>
</dbReference>
<dbReference type="InterPro" id="IPR051181">
    <property type="entry name" value="CAF1_poly(A)_ribonucleases"/>
</dbReference>
<dbReference type="InterPro" id="IPR036397">
    <property type="entry name" value="RNaseH_sf"/>
</dbReference>
<feature type="region of interest" description="Disordered" evidence="2">
    <location>
        <begin position="464"/>
        <end position="500"/>
    </location>
</feature>
<proteinExistence type="inferred from homology"/>
<evidence type="ECO:0000313" key="4">
    <source>
        <dbReference type="Proteomes" id="UP000019118"/>
    </source>
</evidence>
<dbReference type="PANTHER" id="PTHR15092">
    <property type="entry name" value="POLY A -SPECIFIC RIBONUCLEASE/TARGET OF EGR1, MEMBER 1"/>
    <property type="match status" value="1"/>
</dbReference>
<name>A0AAR5P056_DENPD</name>